<keyword evidence="3" id="KW-1185">Reference proteome</keyword>
<organism evidence="2 3">
    <name type="scientific">Ruegeria intermedia</name>
    <dbReference type="NCBI Taxonomy" id="996115"/>
    <lineage>
        <taxon>Bacteria</taxon>
        <taxon>Pseudomonadati</taxon>
        <taxon>Pseudomonadota</taxon>
        <taxon>Alphaproteobacteria</taxon>
        <taxon>Rhodobacterales</taxon>
        <taxon>Roseobacteraceae</taxon>
        <taxon>Ruegeria</taxon>
    </lineage>
</organism>
<evidence type="ECO:0000256" key="1">
    <source>
        <dbReference type="SAM" id="MobiDB-lite"/>
    </source>
</evidence>
<name>A0A1M4Z5E7_9RHOB</name>
<gene>
    <name evidence="2" type="ORF">SAMN05444279_11826</name>
</gene>
<dbReference type="Proteomes" id="UP000325134">
    <property type="component" value="Unassembled WGS sequence"/>
</dbReference>
<dbReference type="AlphaFoldDB" id="A0A1M4Z5E7"/>
<reference evidence="2 3" key="1">
    <citation type="submission" date="2016-11" db="EMBL/GenBank/DDBJ databases">
        <authorList>
            <person name="Varghese N."/>
            <person name="Submissions S."/>
        </authorList>
    </citation>
    <scope>NUCLEOTIDE SEQUENCE [LARGE SCALE GENOMIC DNA]</scope>
    <source>
        <strain evidence="2 3">DSM 29341</strain>
    </source>
</reference>
<evidence type="ECO:0000313" key="3">
    <source>
        <dbReference type="Proteomes" id="UP000325134"/>
    </source>
</evidence>
<feature type="region of interest" description="Disordered" evidence="1">
    <location>
        <begin position="209"/>
        <end position="231"/>
    </location>
</feature>
<dbReference type="EMBL" id="FQVK01000018">
    <property type="protein sequence ID" value="SHF13178.1"/>
    <property type="molecule type" value="Genomic_DNA"/>
</dbReference>
<proteinExistence type="predicted"/>
<accession>A0A1M4Z5E7</accession>
<protein>
    <submittedName>
        <fullName evidence="2">Uncharacterized protein</fullName>
    </submittedName>
</protein>
<evidence type="ECO:0000313" key="2">
    <source>
        <dbReference type="EMBL" id="SHF13178.1"/>
    </source>
</evidence>
<sequence>MADAVGAALVALLGQRPHLFGKDTRRDRSGLKRWCKRRAIHHGKGVVGVAQPTGFAAPDRNRDRLGLLIQPLGELMPRGLVGHAPPFLARVAGQLSFAACVAGRHAADVDFLLLNRADSGVEQRLRTPCASKRTAPPDAPMAGAQQRIVAQRGLHVLLRFGFGRGPEPVRAVVADHALDRNEAELPRATEVRSTTITRTLPAVLAGPAPQFRLPKTEPAARSVRLQPPLGR</sequence>
<dbReference type="RefSeq" id="WP_223162502.1">
    <property type="nucleotide sequence ID" value="NZ_FQVK01000018.1"/>
</dbReference>